<feature type="transmembrane region" description="Helical" evidence="1">
    <location>
        <begin position="80"/>
        <end position="98"/>
    </location>
</feature>
<organism evidence="2 3">
    <name type="scientific">Halococcoides cellulosivorans</name>
    <dbReference type="NCBI Taxonomy" id="1679096"/>
    <lineage>
        <taxon>Archaea</taxon>
        <taxon>Methanobacteriati</taxon>
        <taxon>Methanobacteriota</taxon>
        <taxon>Stenosarchaea group</taxon>
        <taxon>Halobacteria</taxon>
        <taxon>Halobacteriales</taxon>
        <taxon>Haloarculaceae</taxon>
        <taxon>Halococcoides</taxon>
    </lineage>
</organism>
<dbReference type="AlphaFoldDB" id="A0A2R4WXZ0"/>
<keyword evidence="1" id="KW-0812">Transmembrane</keyword>
<keyword evidence="1" id="KW-1133">Transmembrane helix</keyword>
<feature type="transmembrane region" description="Helical" evidence="1">
    <location>
        <begin position="104"/>
        <end position="124"/>
    </location>
</feature>
<keyword evidence="1" id="KW-0472">Membrane</keyword>
<evidence type="ECO:0000313" key="3">
    <source>
        <dbReference type="Proteomes" id="UP000244727"/>
    </source>
</evidence>
<evidence type="ECO:0000256" key="1">
    <source>
        <dbReference type="SAM" id="Phobius"/>
    </source>
</evidence>
<name>A0A2R4WXZ0_9EURY</name>
<dbReference type="KEGG" id="harc:HARCEL1_00920"/>
<accession>A0A2R4WXZ0</accession>
<keyword evidence="3" id="KW-1185">Reference proteome</keyword>
<reference evidence="2 3" key="1">
    <citation type="submission" date="2018-04" db="EMBL/GenBank/DDBJ databases">
        <title>Halococcoides cellulosivorans gen. nov., sp. nov., an extremely halophilic cellulose-utilizing haloarchaeon from hypersaline lakes.</title>
        <authorList>
            <person name="Sorokin D.Y."/>
            <person name="Toshchakov S.V."/>
            <person name="Samarov N.I."/>
            <person name="Korzhenkov A."/>
            <person name="Kublanov I.V."/>
        </authorList>
    </citation>
    <scope>NUCLEOTIDE SEQUENCE [LARGE SCALE GENOMIC DNA]</scope>
    <source>
        <strain evidence="2 3">HArcel1</strain>
    </source>
</reference>
<gene>
    <name evidence="2" type="ORF">HARCEL1_00920</name>
</gene>
<dbReference type="EMBL" id="CP028858">
    <property type="protein sequence ID" value="AWB26381.1"/>
    <property type="molecule type" value="Genomic_DNA"/>
</dbReference>
<protein>
    <submittedName>
        <fullName evidence="2">Uncharacterized protein</fullName>
    </submittedName>
</protein>
<feature type="transmembrane region" description="Helical" evidence="1">
    <location>
        <begin position="40"/>
        <end position="60"/>
    </location>
</feature>
<sequence>MVAVDRDTLLMSIVAVIAGGVALSQGGLVVGRAVAGDPLAAIAAHAVQGVAYLTLAGALWLAPRSDRFWVDDAWTRGRRLAIPTVAVVFGMYVVLYALDPGPIVLGFGVVFGALLLGLVGWTAIDRVRVA</sequence>
<proteinExistence type="predicted"/>
<dbReference type="Proteomes" id="UP000244727">
    <property type="component" value="Chromosome"/>
</dbReference>
<evidence type="ECO:0000313" key="2">
    <source>
        <dbReference type="EMBL" id="AWB26381.1"/>
    </source>
</evidence>